<dbReference type="Proteomes" id="UP001642464">
    <property type="component" value="Unassembled WGS sequence"/>
</dbReference>
<proteinExistence type="predicted"/>
<dbReference type="InterPro" id="IPR014784">
    <property type="entry name" value="Cu2_ascorb_mOase-like_C"/>
</dbReference>
<comment type="caution">
    <text evidence="14">The sequence shown here is derived from an EMBL/GenBank/DDBJ whole genome shotgun (WGS) entry which is preliminary data.</text>
</comment>
<protein>
    <submittedName>
        <fullName evidence="14">DBH-like monooxygenase protein 2 homolog</fullName>
    </submittedName>
</protein>
<name>A0ABP0JVN0_9DINO</name>
<dbReference type="InterPro" id="IPR057626">
    <property type="entry name" value="S-S_Temptin"/>
</dbReference>
<dbReference type="InterPro" id="IPR036939">
    <property type="entry name" value="Cu2_ascorb_mOase_N_sf"/>
</dbReference>
<dbReference type="InterPro" id="IPR000945">
    <property type="entry name" value="DBH-like"/>
</dbReference>
<dbReference type="InterPro" id="IPR006593">
    <property type="entry name" value="Cyt_b561/ferric_Rdtase_TM"/>
</dbReference>
<keyword evidence="8" id="KW-0325">Glycoprotein</keyword>
<evidence type="ECO:0000256" key="8">
    <source>
        <dbReference type="ARBA" id="ARBA00023180"/>
    </source>
</evidence>
<keyword evidence="5 10" id="KW-1133">Transmembrane helix</keyword>
<dbReference type="SUPFAM" id="SSF46938">
    <property type="entry name" value="CRAL/TRIO N-terminal domain"/>
    <property type="match status" value="1"/>
</dbReference>
<dbReference type="Pfam" id="PF00650">
    <property type="entry name" value="CRAL_TRIO"/>
    <property type="match status" value="1"/>
</dbReference>
<evidence type="ECO:0000256" key="5">
    <source>
        <dbReference type="ARBA" id="ARBA00022989"/>
    </source>
</evidence>
<organism evidence="14 15">
    <name type="scientific">Durusdinium trenchii</name>
    <dbReference type="NCBI Taxonomy" id="1381693"/>
    <lineage>
        <taxon>Eukaryota</taxon>
        <taxon>Sar</taxon>
        <taxon>Alveolata</taxon>
        <taxon>Dinophyceae</taxon>
        <taxon>Suessiales</taxon>
        <taxon>Symbiodiniaceae</taxon>
        <taxon>Durusdinium</taxon>
    </lineage>
</organism>
<dbReference type="Pfam" id="PF03712">
    <property type="entry name" value="Cu2_monoox_C"/>
    <property type="match status" value="1"/>
</dbReference>
<dbReference type="SMART" id="SM00516">
    <property type="entry name" value="SEC14"/>
    <property type="match status" value="1"/>
</dbReference>
<feature type="transmembrane region" description="Helical" evidence="10">
    <location>
        <begin position="467"/>
        <end position="488"/>
    </location>
</feature>
<keyword evidence="6 10" id="KW-0472">Membrane</keyword>
<dbReference type="SUPFAM" id="SSF49742">
    <property type="entry name" value="PHM/PNGase F"/>
    <property type="match status" value="2"/>
</dbReference>
<feature type="transmembrane region" description="Helical" evidence="10">
    <location>
        <begin position="531"/>
        <end position="554"/>
    </location>
</feature>
<keyword evidence="7" id="KW-1015">Disulfide bond</keyword>
<dbReference type="InterPro" id="IPR036273">
    <property type="entry name" value="CRAL/TRIO_N_dom_sf"/>
</dbReference>
<evidence type="ECO:0000256" key="10">
    <source>
        <dbReference type="SAM" id="Phobius"/>
    </source>
</evidence>
<dbReference type="Pfam" id="PF03188">
    <property type="entry name" value="Cytochrom_B561"/>
    <property type="match status" value="1"/>
</dbReference>
<dbReference type="PROSITE" id="PS50939">
    <property type="entry name" value="CYTOCHROME_B561"/>
    <property type="match status" value="1"/>
</dbReference>
<evidence type="ECO:0000256" key="7">
    <source>
        <dbReference type="ARBA" id="ARBA00023157"/>
    </source>
</evidence>
<keyword evidence="11" id="KW-0732">Signal</keyword>
<sequence length="1010" mass="110714">MVPLLICILGACATTSRAYQTYQNSIPNGAVVKDDAGGAHPGVGHWRSGGGGELNPFGTAFRAAGYSWTEALCRTDSDGDGVPNGVELGDPECEWSPGATPRFDEFITHPGVAGSERTMYSFCDDYEEPAGTSSFRTTLSNYPVPTDHTTYAKMAFQPSLPEDVLVTRITPVIDQDLVVHHMLLYGCPSSVFSGYTTPQTTHVMPCQELLYAWAVGGGEFCFPPEIGIAVAASPTLMLEIHYDNPNALSSVLDSSGLELHYSLKASAPSTFKAAAWSWFGAAFSKIRIPPQLPFYEIAATYQVPDTSSIPEEGITVFASLMHGHQIARKLWATRERANQPTELISCEPRYDFDLQEITALRDTFQLKRGDKITVHCVYNSSARTAVTRGSDGTTDEMCMGLFLFYPALDFSLRVLTTNAESSETPLRLADAAVPCLASSEAGGTGSLAAKSFGEWVRMAPDQVTLHALLMFGAWFVFIPCGTFAPLLFKRNPSNKRWFRVHQVAMSVGLIGTLAGFALIKAFKSPNVTTHGSIGMAIIVCSMLQAVGGALRPHTSKDSDAAKSSKRRNWELAHQWLGRGLVVAAVYNITLGLDALVLFAGPLENIDSIKTVVLVFLGLGSDCGWAEQRGEHQADTKARTQAGGRQRGDAAQVASLHCNLQGHVQNKHKMSVPPGEMLPAEHDALSALKQELGEVPEDLPGREWLLDAGDLTYLRFLRGHKLKVKKAAKLLKACAKWREEYGANDITETWPKVNTSQAELVRRFWPMGVTGQDFSNRPVHYFHISMVDFPKLLKYCSMDMIVRHNVYLLEKAYDANPRGEAVMIVDLGSDGDKTFNLRNITRWLQGAVLFLKAMSKIADPYYPESYFRIYFVRVHKIFEKMYKTMSATLAEGTLSKVLMLKRDGMLDKLLEDIALESLPQELGGTSTAEIVKGGVISQAVIQEVIEQVEENDIAMAEDEEGDTEDDDRSSKASVDLPDINAASPDVEEEADIKVRTSLRKSISKRLSGLGK</sequence>
<dbReference type="Gene3D" id="2.60.120.230">
    <property type="match status" value="1"/>
</dbReference>
<evidence type="ECO:0000256" key="6">
    <source>
        <dbReference type="ARBA" id="ARBA00023136"/>
    </source>
</evidence>
<evidence type="ECO:0000256" key="3">
    <source>
        <dbReference type="ARBA" id="ARBA00022692"/>
    </source>
</evidence>
<keyword evidence="2" id="KW-0813">Transport</keyword>
<evidence type="ECO:0000256" key="9">
    <source>
        <dbReference type="SAM" id="MobiDB-lite"/>
    </source>
</evidence>
<accession>A0ABP0JVN0</accession>
<dbReference type="InterPro" id="IPR001251">
    <property type="entry name" value="CRAL-TRIO_dom"/>
</dbReference>
<gene>
    <name evidence="14" type="ORF">SCF082_LOCUS14134</name>
</gene>
<evidence type="ECO:0000313" key="14">
    <source>
        <dbReference type="EMBL" id="CAK9018536.1"/>
    </source>
</evidence>
<dbReference type="EMBL" id="CAXAMM010008821">
    <property type="protein sequence ID" value="CAK9018536.1"/>
    <property type="molecule type" value="Genomic_DNA"/>
</dbReference>
<evidence type="ECO:0000313" key="15">
    <source>
        <dbReference type="Proteomes" id="UP001642464"/>
    </source>
</evidence>
<dbReference type="PANTHER" id="PTHR10157">
    <property type="entry name" value="DOPAMINE BETA HYDROXYLASE RELATED"/>
    <property type="match status" value="1"/>
</dbReference>
<feature type="region of interest" description="Disordered" evidence="9">
    <location>
        <begin position="956"/>
        <end position="989"/>
    </location>
</feature>
<evidence type="ECO:0000256" key="4">
    <source>
        <dbReference type="ARBA" id="ARBA00022982"/>
    </source>
</evidence>
<feature type="domain" description="CRAL-TRIO" evidence="12">
    <location>
        <begin position="756"/>
        <end position="929"/>
    </location>
</feature>
<reference evidence="14 15" key="1">
    <citation type="submission" date="2024-02" db="EMBL/GenBank/DDBJ databases">
        <authorList>
            <person name="Chen Y."/>
            <person name="Shah S."/>
            <person name="Dougan E. K."/>
            <person name="Thang M."/>
            <person name="Chan C."/>
        </authorList>
    </citation>
    <scope>NUCLEOTIDE SEQUENCE [LARGE SCALE GENOMIC DNA]</scope>
</reference>
<dbReference type="Gene3D" id="2.60.120.310">
    <property type="entry name" value="Copper type II, ascorbate-dependent monooxygenase, N-terminal domain"/>
    <property type="match status" value="1"/>
</dbReference>
<dbReference type="Gene3D" id="3.40.525.10">
    <property type="entry name" value="CRAL-TRIO lipid binding domain"/>
    <property type="match status" value="1"/>
</dbReference>
<dbReference type="PANTHER" id="PTHR10157:SF23">
    <property type="entry name" value="MOXD1 HOMOLOG 1"/>
    <property type="match status" value="1"/>
</dbReference>
<evidence type="ECO:0000256" key="11">
    <source>
        <dbReference type="SAM" id="SignalP"/>
    </source>
</evidence>
<dbReference type="SUPFAM" id="SSF52087">
    <property type="entry name" value="CRAL/TRIO domain"/>
    <property type="match status" value="1"/>
</dbReference>
<dbReference type="InterPro" id="IPR008977">
    <property type="entry name" value="PHM/PNGase_F_dom_sf"/>
</dbReference>
<dbReference type="SMART" id="SM00665">
    <property type="entry name" value="B561"/>
    <property type="match status" value="1"/>
</dbReference>
<dbReference type="CDD" id="cd00170">
    <property type="entry name" value="SEC14"/>
    <property type="match status" value="1"/>
</dbReference>
<dbReference type="CDD" id="cd08760">
    <property type="entry name" value="Cyt_b561_FRRS1_like"/>
    <property type="match status" value="1"/>
</dbReference>
<keyword evidence="4" id="KW-0249">Electron transport</keyword>
<evidence type="ECO:0000256" key="1">
    <source>
        <dbReference type="ARBA" id="ARBA00004370"/>
    </source>
</evidence>
<evidence type="ECO:0000256" key="2">
    <source>
        <dbReference type="ARBA" id="ARBA00022448"/>
    </source>
</evidence>
<feature type="domain" description="Cytochrome b561" evidence="13">
    <location>
        <begin position="421"/>
        <end position="627"/>
    </location>
</feature>
<dbReference type="InterPro" id="IPR000323">
    <property type="entry name" value="Cu2_ascorb_mOase_N"/>
</dbReference>
<keyword evidence="15" id="KW-1185">Reference proteome</keyword>
<feature type="signal peptide" evidence="11">
    <location>
        <begin position="1"/>
        <end position="18"/>
    </location>
</feature>
<feature type="compositionally biased region" description="Acidic residues" evidence="9">
    <location>
        <begin position="956"/>
        <end position="966"/>
    </location>
</feature>
<keyword evidence="3 10" id="KW-0812">Transmembrane</keyword>
<dbReference type="Pfam" id="PF01082">
    <property type="entry name" value="Cu2_monooxygen"/>
    <property type="match status" value="1"/>
</dbReference>
<dbReference type="Pfam" id="PF24784">
    <property type="entry name" value="Temptin_C"/>
    <property type="match status" value="1"/>
</dbReference>
<feature type="chain" id="PRO_5046020717" evidence="11">
    <location>
        <begin position="19"/>
        <end position="1010"/>
    </location>
</feature>
<evidence type="ECO:0000259" key="12">
    <source>
        <dbReference type="PROSITE" id="PS50191"/>
    </source>
</evidence>
<evidence type="ECO:0000259" key="13">
    <source>
        <dbReference type="PROSITE" id="PS50939"/>
    </source>
</evidence>
<feature type="transmembrane region" description="Helical" evidence="10">
    <location>
        <begin position="500"/>
        <end position="519"/>
    </location>
</feature>
<dbReference type="PROSITE" id="PS50191">
    <property type="entry name" value="CRAL_TRIO"/>
    <property type="match status" value="1"/>
</dbReference>
<feature type="transmembrane region" description="Helical" evidence="10">
    <location>
        <begin position="575"/>
        <end position="599"/>
    </location>
</feature>
<comment type="subcellular location">
    <subcellularLocation>
        <location evidence="1">Membrane</location>
    </subcellularLocation>
</comment>
<dbReference type="InterPro" id="IPR036865">
    <property type="entry name" value="CRAL-TRIO_dom_sf"/>
</dbReference>
<dbReference type="InterPro" id="IPR024548">
    <property type="entry name" value="Cu2_monoox_C"/>
</dbReference>
<dbReference type="Gene3D" id="1.20.120.1770">
    <property type="match status" value="1"/>
</dbReference>